<keyword evidence="3" id="KW-1185">Reference proteome</keyword>
<name>A0ABR3V5R6_HUMIN</name>
<comment type="caution">
    <text evidence="2">The sequence shown here is derived from an EMBL/GenBank/DDBJ whole genome shotgun (WGS) entry which is preliminary data.</text>
</comment>
<sequence>MTSTAPYQQDTKEGAELAPEAPTGLQNDPSYKTKRGEAVPVVDDDAPLEGGKLGKADSDQQLEADEREAMDKSNIIKQRTRHAKPTGTYTEPTDEEMGLKE</sequence>
<dbReference type="Proteomes" id="UP001583172">
    <property type="component" value="Unassembled WGS sequence"/>
</dbReference>
<gene>
    <name evidence="2" type="ORF">VTJ49DRAFT_4701</name>
</gene>
<proteinExistence type="predicted"/>
<feature type="compositionally biased region" description="Acidic residues" evidence="1">
    <location>
        <begin position="92"/>
        <end position="101"/>
    </location>
</feature>
<dbReference type="EMBL" id="JAZGSY010000369">
    <property type="protein sequence ID" value="KAL1836761.1"/>
    <property type="molecule type" value="Genomic_DNA"/>
</dbReference>
<accession>A0ABR3V5R6</accession>
<evidence type="ECO:0000313" key="3">
    <source>
        <dbReference type="Proteomes" id="UP001583172"/>
    </source>
</evidence>
<evidence type="ECO:0000313" key="2">
    <source>
        <dbReference type="EMBL" id="KAL1836761.1"/>
    </source>
</evidence>
<feature type="region of interest" description="Disordered" evidence="1">
    <location>
        <begin position="1"/>
        <end position="101"/>
    </location>
</feature>
<evidence type="ECO:0000256" key="1">
    <source>
        <dbReference type="SAM" id="MobiDB-lite"/>
    </source>
</evidence>
<protein>
    <recommendedName>
        <fullName evidence="4">Histone chaperone domain-containing protein</fullName>
    </recommendedName>
</protein>
<organism evidence="2 3">
    <name type="scientific">Humicola insolens</name>
    <name type="common">Soft-rot fungus</name>
    <dbReference type="NCBI Taxonomy" id="85995"/>
    <lineage>
        <taxon>Eukaryota</taxon>
        <taxon>Fungi</taxon>
        <taxon>Dikarya</taxon>
        <taxon>Ascomycota</taxon>
        <taxon>Pezizomycotina</taxon>
        <taxon>Sordariomycetes</taxon>
        <taxon>Sordariomycetidae</taxon>
        <taxon>Sordariales</taxon>
        <taxon>Chaetomiaceae</taxon>
        <taxon>Mycothermus</taxon>
    </lineage>
</organism>
<evidence type="ECO:0008006" key="4">
    <source>
        <dbReference type="Google" id="ProtNLM"/>
    </source>
</evidence>
<reference evidence="2 3" key="1">
    <citation type="journal article" date="2024" name="Commun. Biol.">
        <title>Comparative genomic analysis of thermophilic fungi reveals convergent evolutionary adaptations and gene losses.</title>
        <authorList>
            <person name="Steindorff A.S."/>
            <person name="Aguilar-Pontes M.V."/>
            <person name="Robinson A.J."/>
            <person name="Andreopoulos B."/>
            <person name="LaButti K."/>
            <person name="Kuo A."/>
            <person name="Mondo S."/>
            <person name="Riley R."/>
            <person name="Otillar R."/>
            <person name="Haridas S."/>
            <person name="Lipzen A."/>
            <person name="Grimwood J."/>
            <person name="Schmutz J."/>
            <person name="Clum A."/>
            <person name="Reid I.D."/>
            <person name="Moisan M.C."/>
            <person name="Butler G."/>
            <person name="Nguyen T.T.M."/>
            <person name="Dewar K."/>
            <person name="Conant G."/>
            <person name="Drula E."/>
            <person name="Henrissat B."/>
            <person name="Hansel C."/>
            <person name="Singer S."/>
            <person name="Hutchinson M.I."/>
            <person name="de Vries R.P."/>
            <person name="Natvig D.O."/>
            <person name="Powell A.J."/>
            <person name="Tsang A."/>
            <person name="Grigoriev I.V."/>
        </authorList>
    </citation>
    <scope>NUCLEOTIDE SEQUENCE [LARGE SCALE GENOMIC DNA]</scope>
    <source>
        <strain evidence="2 3">CBS 620.91</strain>
    </source>
</reference>